<dbReference type="InterPro" id="IPR037923">
    <property type="entry name" value="HTH-like"/>
</dbReference>
<comment type="caution">
    <text evidence="5">The sequence shown here is derived from an EMBL/GenBank/DDBJ whole genome shotgun (WGS) entry which is preliminary data.</text>
</comment>
<dbReference type="PANTHER" id="PTHR43280">
    <property type="entry name" value="ARAC-FAMILY TRANSCRIPTIONAL REGULATOR"/>
    <property type="match status" value="1"/>
</dbReference>
<dbReference type="InterPro" id="IPR003313">
    <property type="entry name" value="AraC-bd"/>
</dbReference>
<evidence type="ECO:0000313" key="6">
    <source>
        <dbReference type="Proteomes" id="UP000632377"/>
    </source>
</evidence>
<accession>A0ABS1TJX7</accession>
<keyword evidence="2" id="KW-0238">DNA-binding</keyword>
<dbReference type="Gene3D" id="2.60.120.280">
    <property type="entry name" value="Regulatory protein AraC"/>
    <property type="match status" value="1"/>
</dbReference>
<protein>
    <submittedName>
        <fullName evidence="5">AraC family transcriptional regulator</fullName>
    </submittedName>
</protein>
<evidence type="ECO:0000313" key="5">
    <source>
        <dbReference type="EMBL" id="MBL4938629.1"/>
    </source>
</evidence>
<dbReference type="InterPro" id="IPR018060">
    <property type="entry name" value="HTH_AraC"/>
</dbReference>
<dbReference type="PRINTS" id="PR00032">
    <property type="entry name" value="HTHARAC"/>
</dbReference>
<keyword evidence="3" id="KW-0804">Transcription</keyword>
<dbReference type="InterPro" id="IPR009057">
    <property type="entry name" value="Homeodomain-like_sf"/>
</dbReference>
<evidence type="ECO:0000256" key="2">
    <source>
        <dbReference type="ARBA" id="ARBA00023125"/>
    </source>
</evidence>
<dbReference type="InterPro" id="IPR018062">
    <property type="entry name" value="HTH_AraC-typ_CS"/>
</dbReference>
<dbReference type="Pfam" id="PF12833">
    <property type="entry name" value="HTH_18"/>
    <property type="match status" value="1"/>
</dbReference>
<dbReference type="SUPFAM" id="SSF46689">
    <property type="entry name" value="Homeodomain-like"/>
    <property type="match status" value="2"/>
</dbReference>
<proteinExistence type="predicted"/>
<dbReference type="PROSITE" id="PS00041">
    <property type="entry name" value="HTH_ARAC_FAMILY_1"/>
    <property type="match status" value="1"/>
</dbReference>
<dbReference type="Gene3D" id="1.10.10.60">
    <property type="entry name" value="Homeodomain-like"/>
    <property type="match status" value="2"/>
</dbReference>
<feature type="domain" description="HTH araC/xylS-type" evidence="4">
    <location>
        <begin position="171"/>
        <end position="270"/>
    </location>
</feature>
<dbReference type="CDD" id="cd06986">
    <property type="entry name" value="cupin_MmsR-like_N"/>
    <property type="match status" value="1"/>
</dbReference>
<evidence type="ECO:0000256" key="1">
    <source>
        <dbReference type="ARBA" id="ARBA00023015"/>
    </source>
</evidence>
<dbReference type="EMBL" id="JAESWC010000025">
    <property type="protein sequence ID" value="MBL4938629.1"/>
    <property type="molecule type" value="Genomic_DNA"/>
</dbReference>
<reference evidence="5 6" key="1">
    <citation type="submission" date="2021-01" db="EMBL/GenBank/DDBJ databases">
        <title>Genome public.</title>
        <authorList>
            <person name="Liu C."/>
            <person name="Sun Q."/>
        </authorList>
    </citation>
    <scope>NUCLEOTIDE SEQUENCE [LARGE SCALE GENOMIC DNA]</scope>
    <source>
        <strain evidence="5 6">YIM B02515</strain>
    </source>
</reference>
<dbReference type="SUPFAM" id="SSF51215">
    <property type="entry name" value="Regulatory protein AraC"/>
    <property type="match status" value="1"/>
</dbReference>
<name>A0ABS1TJX7_9CLOT</name>
<dbReference type="InterPro" id="IPR020449">
    <property type="entry name" value="Tscrpt_reg_AraC-type_HTH"/>
</dbReference>
<dbReference type="Proteomes" id="UP000632377">
    <property type="component" value="Unassembled WGS sequence"/>
</dbReference>
<sequence>MEELFLEITNKYDSNLVVYQCGWENCKPKHSYGPAVRDHYLIHFVTEGCGKFYIDELTFEIKKNQGFLICPGDITYYEADENTPWNYIWVGFNGIKAPQYISQLGLSKYSPLITTKHPDIVKEYLSKIFESTKLEHAREIGMLGYLYLFLSVLIEEAKVKEPTSYKHEYIQKAIEYIEMNYHRSISVKNIAEHIGLNRSYFSSLFKNSLNISPENFLIQYRVNKACELLKQNKNLRIADVSRSVGYTDQLAFSKTFKKIKGYSPSEYLVKS</sequence>
<dbReference type="Pfam" id="PF02311">
    <property type="entry name" value="AraC_binding"/>
    <property type="match status" value="1"/>
</dbReference>
<dbReference type="PROSITE" id="PS01124">
    <property type="entry name" value="HTH_ARAC_FAMILY_2"/>
    <property type="match status" value="1"/>
</dbReference>
<dbReference type="PANTHER" id="PTHR43280:SF30">
    <property type="entry name" value="MMSAB OPERON REGULATORY PROTEIN"/>
    <property type="match status" value="1"/>
</dbReference>
<evidence type="ECO:0000259" key="4">
    <source>
        <dbReference type="PROSITE" id="PS01124"/>
    </source>
</evidence>
<keyword evidence="6" id="KW-1185">Reference proteome</keyword>
<organism evidence="5 6">
    <name type="scientific">Clostridium rhizosphaerae</name>
    <dbReference type="NCBI Taxonomy" id="2803861"/>
    <lineage>
        <taxon>Bacteria</taxon>
        <taxon>Bacillati</taxon>
        <taxon>Bacillota</taxon>
        <taxon>Clostridia</taxon>
        <taxon>Eubacteriales</taxon>
        <taxon>Clostridiaceae</taxon>
        <taxon>Clostridium</taxon>
    </lineage>
</organism>
<gene>
    <name evidence="5" type="ORF">JK636_23265</name>
</gene>
<keyword evidence="1" id="KW-0805">Transcription regulation</keyword>
<dbReference type="SMART" id="SM00342">
    <property type="entry name" value="HTH_ARAC"/>
    <property type="match status" value="1"/>
</dbReference>
<evidence type="ECO:0000256" key="3">
    <source>
        <dbReference type="ARBA" id="ARBA00023163"/>
    </source>
</evidence>